<dbReference type="EMBL" id="CP146203">
    <property type="protein sequence ID" value="XBH21028.1"/>
    <property type="molecule type" value="Genomic_DNA"/>
</dbReference>
<feature type="domain" description="Enoyl reductase (ER)" evidence="7">
    <location>
        <begin position="8"/>
        <end position="350"/>
    </location>
</feature>
<dbReference type="SUPFAM" id="SSF50129">
    <property type="entry name" value="GroES-like"/>
    <property type="match status" value="1"/>
</dbReference>
<evidence type="ECO:0000313" key="8">
    <source>
        <dbReference type="EMBL" id="XBH21028.1"/>
    </source>
</evidence>
<evidence type="ECO:0000256" key="2">
    <source>
        <dbReference type="ARBA" id="ARBA00008072"/>
    </source>
</evidence>
<dbReference type="Gene3D" id="3.90.180.10">
    <property type="entry name" value="Medium-chain alcohol dehydrogenases, catalytic domain"/>
    <property type="match status" value="1"/>
</dbReference>
<name>A0AAU7DVN3_9MICO</name>
<evidence type="ECO:0000259" key="7">
    <source>
        <dbReference type="SMART" id="SM00829"/>
    </source>
</evidence>
<dbReference type="GO" id="GO:0000721">
    <property type="term" value="F:(R,R)-butanediol dehydrogenase activity"/>
    <property type="evidence" value="ECO:0007669"/>
    <property type="project" value="TreeGrafter"/>
</dbReference>
<dbReference type="Pfam" id="PF08240">
    <property type="entry name" value="ADH_N"/>
    <property type="match status" value="1"/>
</dbReference>
<keyword evidence="4 6" id="KW-0862">Zinc</keyword>
<proteinExistence type="inferred from homology"/>
<comment type="cofactor">
    <cofactor evidence="1 6">
        <name>Zn(2+)</name>
        <dbReference type="ChEBI" id="CHEBI:29105"/>
    </cofactor>
</comment>
<evidence type="ECO:0000256" key="6">
    <source>
        <dbReference type="RuleBase" id="RU361277"/>
    </source>
</evidence>
<dbReference type="GO" id="GO:0005737">
    <property type="term" value="C:cytoplasm"/>
    <property type="evidence" value="ECO:0007669"/>
    <property type="project" value="TreeGrafter"/>
</dbReference>
<organism evidence="8">
    <name type="scientific">Jonesiaceae bacterium BS-20</name>
    <dbReference type="NCBI Taxonomy" id="3120821"/>
    <lineage>
        <taxon>Bacteria</taxon>
        <taxon>Bacillati</taxon>
        <taxon>Actinomycetota</taxon>
        <taxon>Actinomycetes</taxon>
        <taxon>Micrococcales</taxon>
        <taxon>Jonesiaceae</taxon>
    </lineage>
</organism>
<reference evidence="8" key="1">
    <citation type="submission" date="2024-02" db="EMBL/GenBank/DDBJ databases">
        <title>Tomenella chthoni gen. nov. sp. nov., a member of the family Jonesiaceae isolated from bat guano.</title>
        <authorList>
            <person name="Miller S.L."/>
            <person name="King J."/>
            <person name="Sankaranarayanan K."/>
            <person name="Lawson P.A."/>
        </authorList>
    </citation>
    <scope>NUCLEOTIDE SEQUENCE</scope>
    <source>
        <strain evidence="8">BS-20</strain>
    </source>
</reference>
<dbReference type="Gene3D" id="3.40.50.720">
    <property type="entry name" value="NAD(P)-binding Rossmann-like Domain"/>
    <property type="match status" value="1"/>
</dbReference>
<dbReference type="InterPro" id="IPR013149">
    <property type="entry name" value="ADH-like_C"/>
</dbReference>
<dbReference type="PANTHER" id="PTHR43161">
    <property type="entry name" value="SORBITOL DEHYDROGENASE"/>
    <property type="match status" value="1"/>
</dbReference>
<dbReference type="SUPFAM" id="SSF51735">
    <property type="entry name" value="NAD(P)-binding Rossmann-fold domains"/>
    <property type="match status" value="1"/>
</dbReference>
<dbReference type="SMART" id="SM00829">
    <property type="entry name" value="PKS_ER"/>
    <property type="match status" value="1"/>
</dbReference>
<evidence type="ECO:0000256" key="3">
    <source>
        <dbReference type="ARBA" id="ARBA00022723"/>
    </source>
</evidence>
<keyword evidence="5" id="KW-0560">Oxidoreductase</keyword>
<accession>A0AAU7DVN3</accession>
<dbReference type="GO" id="GO:0034079">
    <property type="term" value="P:butanediol biosynthetic process"/>
    <property type="evidence" value="ECO:0007669"/>
    <property type="project" value="TreeGrafter"/>
</dbReference>
<comment type="similarity">
    <text evidence="2 6">Belongs to the zinc-containing alcohol dehydrogenase family.</text>
</comment>
<dbReference type="PANTHER" id="PTHR43161:SF23">
    <property type="entry name" value="(R,R)-BUTANEDIOL DEHYDROGENASE-RELATED"/>
    <property type="match status" value="1"/>
</dbReference>
<dbReference type="InterPro" id="IPR002328">
    <property type="entry name" value="ADH_Zn_CS"/>
</dbReference>
<dbReference type="InterPro" id="IPR036291">
    <property type="entry name" value="NAD(P)-bd_dom_sf"/>
</dbReference>
<evidence type="ECO:0000256" key="1">
    <source>
        <dbReference type="ARBA" id="ARBA00001947"/>
    </source>
</evidence>
<dbReference type="InterPro" id="IPR013154">
    <property type="entry name" value="ADH-like_N"/>
</dbReference>
<protein>
    <submittedName>
        <fullName evidence="8">2,3-butanediol dehydrogenase</fullName>
    </submittedName>
</protein>
<keyword evidence="3 6" id="KW-0479">Metal-binding</keyword>
<evidence type="ECO:0000256" key="5">
    <source>
        <dbReference type="ARBA" id="ARBA00023002"/>
    </source>
</evidence>
<dbReference type="GO" id="GO:0008270">
    <property type="term" value="F:zinc ion binding"/>
    <property type="evidence" value="ECO:0007669"/>
    <property type="project" value="InterPro"/>
</dbReference>
<dbReference type="CDD" id="cd08233">
    <property type="entry name" value="butanediol_DH_like"/>
    <property type="match status" value="1"/>
</dbReference>
<sequence>MKAIRYYGKEDVRLDEIDEPQVRPGTVKIKPAWTGVCGSDLHLYFDGVMPPAPSATEPHPATHETLPVGFGHEFSGTVIEVGEGVTRLAVGDNVAVEPLLVCDECPACKSGNYNICAKMGFIGISGGGGGMSEAVIVGERWAHKVGDMPLDEAALIEPLAVAVHAARRVDVKAGEVALIGGAGPIGLLTAAVLKTRGIITIVSEVSQARRDIAKQLGVADHLINPMEQDVIETVYGLTEGAGAAAAFDCAGVQPVFDALLGSLRARGHLQVVALYTESPKLNYPVMLYKEAMITASQGYAHSYPEAIELVASGKIDLAPYITARVSADNIATEGYEFLQNNKETQVKVIAKMD</sequence>
<dbReference type="InterPro" id="IPR011032">
    <property type="entry name" value="GroES-like_sf"/>
</dbReference>
<dbReference type="AlphaFoldDB" id="A0AAU7DVN3"/>
<gene>
    <name evidence="8" type="ORF">V5R04_12510</name>
</gene>
<dbReference type="InterPro" id="IPR020843">
    <property type="entry name" value="ER"/>
</dbReference>
<dbReference type="Pfam" id="PF00107">
    <property type="entry name" value="ADH_zinc_N"/>
    <property type="match status" value="1"/>
</dbReference>
<dbReference type="PROSITE" id="PS00059">
    <property type="entry name" value="ADH_ZINC"/>
    <property type="match status" value="1"/>
</dbReference>
<evidence type="ECO:0000256" key="4">
    <source>
        <dbReference type="ARBA" id="ARBA00022833"/>
    </source>
</evidence>